<protein>
    <submittedName>
        <fullName evidence="2">DNA mismatch repair protein mutS</fullName>
    </submittedName>
</protein>
<gene>
    <name evidence="2" type="primary">mutS_5</name>
    <name evidence="2" type="ORF">NCTC10638_00506</name>
</gene>
<dbReference type="EMBL" id="UGPN01000002">
    <property type="protein sequence ID" value="STY59351.1"/>
    <property type="molecule type" value="Genomic_DNA"/>
</dbReference>
<accession>A0A378MT03</accession>
<dbReference type="GO" id="GO:0005524">
    <property type="term" value="F:ATP binding"/>
    <property type="evidence" value="ECO:0007669"/>
    <property type="project" value="InterPro"/>
</dbReference>
<dbReference type="Proteomes" id="UP000254802">
    <property type="component" value="Unassembled WGS sequence"/>
</dbReference>
<dbReference type="AlphaFoldDB" id="A0A378MT03"/>
<organism evidence="2 3">
    <name type="scientific">Mannheimia haemolytica</name>
    <name type="common">Pasteurella haemolytica</name>
    <dbReference type="NCBI Taxonomy" id="75985"/>
    <lineage>
        <taxon>Bacteria</taxon>
        <taxon>Pseudomonadati</taxon>
        <taxon>Pseudomonadota</taxon>
        <taxon>Gammaproteobacteria</taxon>
        <taxon>Pasteurellales</taxon>
        <taxon>Pasteurellaceae</taxon>
        <taxon>Mannheimia</taxon>
    </lineage>
</organism>
<proteinExistence type="predicted"/>
<dbReference type="GO" id="GO:0030983">
    <property type="term" value="F:mismatched DNA binding"/>
    <property type="evidence" value="ECO:0007669"/>
    <property type="project" value="InterPro"/>
</dbReference>
<evidence type="ECO:0000313" key="2">
    <source>
        <dbReference type="EMBL" id="STY59351.1"/>
    </source>
</evidence>
<reference evidence="2 3" key="1">
    <citation type="submission" date="2018-06" db="EMBL/GenBank/DDBJ databases">
        <authorList>
            <consortium name="Pathogen Informatics"/>
            <person name="Doyle S."/>
        </authorList>
    </citation>
    <scope>NUCLEOTIDE SEQUENCE [LARGE SCALE GENOMIC DNA]</scope>
    <source>
        <strain evidence="2 3">NCTC10638</strain>
    </source>
</reference>
<dbReference type="SUPFAM" id="SSF55271">
    <property type="entry name" value="DNA repair protein MutS, domain I"/>
    <property type="match status" value="1"/>
</dbReference>
<evidence type="ECO:0000313" key="3">
    <source>
        <dbReference type="Proteomes" id="UP000254802"/>
    </source>
</evidence>
<dbReference type="Pfam" id="PF01624">
    <property type="entry name" value="MutS_I"/>
    <property type="match status" value="1"/>
</dbReference>
<feature type="domain" description="DNA mismatch repair protein MutS-like N-terminal" evidence="1">
    <location>
        <begin position="9"/>
        <end position="39"/>
    </location>
</feature>
<sequence>MTQDFSTHTPMMQQYLQLKAQNPDILLFYEWGIFMSCFMMMRNERQHCWIFRSPSEGNLPVSRFDGGCALSRSGGVFGEIGGVGGIGSNL</sequence>
<dbReference type="GO" id="GO:0006298">
    <property type="term" value="P:mismatch repair"/>
    <property type="evidence" value="ECO:0007669"/>
    <property type="project" value="InterPro"/>
</dbReference>
<dbReference type="Gene3D" id="3.40.1170.10">
    <property type="entry name" value="DNA repair protein MutS, domain I"/>
    <property type="match status" value="1"/>
</dbReference>
<evidence type="ECO:0000259" key="1">
    <source>
        <dbReference type="Pfam" id="PF01624"/>
    </source>
</evidence>
<dbReference type="InterPro" id="IPR007695">
    <property type="entry name" value="DNA_mismatch_repair_MutS-lik_N"/>
</dbReference>
<dbReference type="InterPro" id="IPR016151">
    <property type="entry name" value="DNA_mismatch_repair_MutS_N"/>
</dbReference>
<name>A0A378MT03_MANHA</name>